<gene>
    <name evidence="2" type="ORF">PG997_011780</name>
</gene>
<dbReference type="InterPro" id="IPR002921">
    <property type="entry name" value="Fungal_lipase-type"/>
</dbReference>
<keyword evidence="3" id="KW-1185">Reference proteome</keyword>
<dbReference type="Pfam" id="PF01764">
    <property type="entry name" value="Lipase_3"/>
    <property type="match status" value="1"/>
</dbReference>
<dbReference type="InterPro" id="IPR029058">
    <property type="entry name" value="AB_hydrolase_fold"/>
</dbReference>
<sequence length="311" mass="34481">MPPRKTTKVIPEIKQALTFKHSQLIGLDGKVDPGIIINHDKTVMDPLEADIKKLVASGVLPNKARLEKVLYSATQAYLETGRRPRWVYPLDELKPGEQFELVPWVILIRDPESNTLYAFSKGTNFWSTEIFNSTGFKSVGFNHDDRVPASKIFPGCDNGEVKKSTWDWLNSKYYCKGANGEKRTLSLSLLEQIDQYIPLGFESEPEFILVGHSAGTTIGNVLFAKIGLASVKPRSARAVFIGPYAVFTRQAAEYMESVAPGEILNIVCQNDPVTRGPTAGQSVKTALTSVDTVYSKTENEKAYKDYKAVVS</sequence>
<reference evidence="2 3" key="1">
    <citation type="submission" date="2023-01" db="EMBL/GenBank/DDBJ databases">
        <title>Analysis of 21 Apiospora genomes using comparative genomics revels a genus with tremendous synthesis potential of carbohydrate active enzymes and secondary metabolites.</title>
        <authorList>
            <person name="Sorensen T."/>
        </authorList>
    </citation>
    <scope>NUCLEOTIDE SEQUENCE [LARGE SCALE GENOMIC DNA]</scope>
    <source>
        <strain evidence="2 3">CBS 114990</strain>
    </source>
</reference>
<name>A0ABR1V1K0_9PEZI</name>
<dbReference type="SUPFAM" id="SSF53474">
    <property type="entry name" value="alpha/beta-Hydrolases"/>
    <property type="match status" value="1"/>
</dbReference>
<feature type="domain" description="Fungal lipase-type" evidence="1">
    <location>
        <begin position="158"/>
        <end position="278"/>
    </location>
</feature>
<proteinExistence type="predicted"/>
<comment type="caution">
    <text evidence="2">The sequence shown here is derived from an EMBL/GenBank/DDBJ whole genome shotgun (WGS) entry which is preliminary data.</text>
</comment>
<evidence type="ECO:0000313" key="3">
    <source>
        <dbReference type="Proteomes" id="UP001433268"/>
    </source>
</evidence>
<evidence type="ECO:0000259" key="1">
    <source>
        <dbReference type="Pfam" id="PF01764"/>
    </source>
</evidence>
<dbReference type="EMBL" id="JAQQWN010000009">
    <property type="protein sequence ID" value="KAK8065033.1"/>
    <property type="molecule type" value="Genomic_DNA"/>
</dbReference>
<dbReference type="Proteomes" id="UP001433268">
    <property type="component" value="Unassembled WGS sequence"/>
</dbReference>
<evidence type="ECO:0000313" key="2">
    <source>
        <dbReference type="EMBL" id="KAK8065033.1"/>
    </source>
</evidence>
<dbReference type="GeneID" id="92049155"/>
<dbReference type="RefSeq" id="XP_066661787.1">
    <property type="nucleotide sequence ID" value="XM_066816095.1"/>
</dbReference>
<protein>
    <recommendedName>
        <fullName evidence="1">Fungal lipase-type domain-containing protein</fullName>
    </recommendedName>
</protein>
<dbReference type="Gene3D" id="3.40.50.1820">
    <property type="entry name" value="alpha/beta hydrolase"/>
    <property type="match status" value="1"/>
</dbReference>
<organism evidence="2 3">
    <name type="scientific">Apiospora hydei</name>
    <dbReference type="NCBI Taxonomy" id="1337664"/>
    <lineage>
        <taxon>Eukaryota</taxon>
        <taxon>Fungi</taxon>
        <taxon>Dikarya</taxon>
        <taxon>Ascomycota</taxon>
        <taxon>Pezizomycotina</taxon>
        <taxon>Sordariomycetes</taxon>
        <taxon>Xylariomycetidae</taxon>
        <taxon>Amphisphaeriales</taxon>
        <taxon>Apiosporaceae</taxon>
        <taxon>Apiospora</taxon>
    </lineage>
</organism>
<accession>A0ABR1V1K0</accession>